<dbReference type="AlphaFoldDB" id="A0A6C0NG42"/>
<evidence type="ECO:0000256" key="1">
    <source>
        <dbReference type="SAM" id="Phobius"/>
    </source>
</evidence>
<protein>
    <recommendedName>
        <fullName evidence="3">EVE domain-containing protein</fullName>
    </recommendedName>
</protein>
<accession>A0A6C0NG42</accession>
<dbReference type="EMBL" id="MK347425">
    <property type="protein sequence ID" value="QHW08893.1"/>
    <property type="molecule type" value="Genomic_DNA"/>
</dbReference>
<keyword evidence="1" id="KW-0472">Membrane</keyword>
<name>A0A6C0NG42_KLEPN</name>
<evidence type="ECO:0000313" key="2">
    <source>
        <dbReference type="EMBL" id="QHW08893.1"/>
    </source>
</evidence>
<feature type="transmembrane region" description="Helical" evidence="1">
    <location>
        <begin position="22"/>
        <end position="46"/>
    </location>
</feature>
<evidence type="ECO:0008006" key="3">
    <source>
        <dbReference type="Google" id="ProtNLM"/>
    </source>
</evidence>
<keyword evidence="1" id="KW-0812">Transmembrane</keyword>
<keyword evidence="2" id="KW-0614">Plasmid</keyword>
<keyword evidence="1" id="KW-1133">Transmembrane helix</keyword>
<organism evidence="2">
    <name type="scientific">Klebsiella pneumoniae</name>
    <dbReference type="NCBI Taxonomy" id="573"/>
    <lineage>
        <taxon>Bacteria</taxon>
        <taxon>Pseudomonadati</taxon>
        <taxon>Pseudomonadota</taxon>
        <taxon>Gammaproteobacteria</taxon>
        <taxon>Enterobacterales</taxon>
        <taxon>Enterobacteriaceae</taxon>
        <taxon>Klebsiella/Raoultella group</taxon>
        <taxon>Klebsiella</taxon>
        <taxon>Klebsiella pneumoniae complex</taxon>
    </lineage>
</organism>
<sequence>MCDNLAHAHIRVISPHLACDGFLLWCLFHGCCLLCCFVCCMVAAQLPPHRYPIDKRYNLYYAILNTNCIQADSEIKPMPDLKEILKNSLFNQVDDSVSAPISIRLPTILNNELDELSLSLDRSKSSLISEFIKAGVVAANELLKEHSLISAEMKEQLVDQREDSAASFHDRKAFMLNTNYNNDVETHFDMVKNQEAAAFCEGWKEYICQLSKGDKVYLYQSGVGIIASGVVDGELVKSEHYGVADDKYAKPLKDFKTGFKAISARRFKELTGGGANFRRTMIELTSMQAHAIAQEIEKLTAKK</sequence>
<proteinExistence type="predicted"/>
<reference evidence="2" key="1">
    <citation type="journal article" date="2020" name="MBio">
        <title>Emergence of a Plasmid-Encoded Resistance-Nodulation-Division Efflux Pump Conferring Resistance to Multiple Drugs, Including Tigecycline, in Klebsiella pneumoniae.</title>
        <authorList>
            <person name="Lv L."/>
            <person name="Wan M."/>
            <person name="Wang C."/>
            <person name="Gao X."/>
            <person name="Yang Q."/>
            <person name="Partridge S.R."/>
            <person name="Wang Y."/>
            <person name="Zong Z."/>
            <person name="Doi Y."/>
            <person name="Shen J."/>
            <person name="Jia P."/>
            <person name="Song Q."/>
            <person name="Zhang Q."/>
            <person name="Yang J."/>
            <person name="Huang X."/>
            <person name="Wang M."/>
            <person name="Liu J.H."/>
        </authorList>
    </citation>
    <scope>NUCLEOTIDE SEQUENCE</scope>
    <source>
        <strain evidence="2">AHM7C8I</strain>
        <plasmid evidence="2">pHNAH8I-1</plasmid>
    </source>
</reference>
<geneLocation type="plasmid" evidence="2">
    <name>pHNAH8I-1</name>
</geneLocation>